<protein>
    <recommendedName>
        <fullName evidence="4">Protoporphyrinogen oxidase</fullName>
    </recommendedName>
</protein>
<dbReference type="EMBL" id="JACGXA010000001">
    <property type="protein sequence ID" value="MBA8804612.1"/>
    <property type="molecule type" value="Genomic_DNA"/>
</dbReference>
<organism evidence="2 3">
    <name type="scientific">Nocardioides ginsengisegetis</name>
    <dbReference type="NCBI Taxonomy" id="661491"/>
    <lineage>
        <taxon>Bacteria</taxon>
        <taxon>Bacillati</taxon>
        <taxon>Actinomycetota</taxon>
        <taxon>Actinomycetes</taxon>
        <taxon>Propionibacteriales</taxon>
        <taxon>Nocardioidaceae</taxon>
        <taxon>Nocardioides</taxon>
    </lineage>
</organism>
<proteinExistence type="predicted"/>
<feature type="region of interest" description="Disordered" evidence="1">
    <location>
        <begin position="68"/>
        <end position="88"/>
    </location>
</feature>
<dbReference type="AlphaFoldDB" id="A0A7W3PAM3"/>
<dbReference type="Proteomes" id="UP000580910">
    <property type="component" value="Unassembled WGS sequence"/>
</dbReference>
<comment type="caution">
    <text evidence="2">The sequence shown here is derived from an EMBL/GenBank/DDBJ whole genome shotgun (WGS) entry which is preliminary data.</text>
</comment>
<name>A0A7W3PAM3_9ACTN</name>
<sequence>MKKLPLLLAASAGYVLGTRAGRQRYEQIAAGARRVARDPRVRSVAHQAQDAVAAQAAAVADVAKEKASGAASAAADKVRREASVSPTP</sequence>
<accession>A0A7W3PAM3</accession>
<evidence type="ECO:0000313" key="2">
    <source>
        <dbReference type="EMBL" id="MBA8804612.1"/>
    </source>
</evidence>
<gene>
    <name evidence="2" type="ORF">FB382_002903</name>
</gene>
<evidence type="ECO:0000313" key="3">
    <source>
        <dbReference type="Proteomes" id="UP000580910"/>
    </source>
</evidence>
<dbReference type="RefSeq" id="WP_182540256.1">
    <property type="nucleotide sequence ID" value="NZ_JACGXA010000001.1"/>
</dbReference>
<evidence type="ECO:0008006" key="4">
    <source>
        <dbReference type="Google" id="ProtNLM"/>
    </source>
</evidence>
<keyword evidence="3" id="KW-1185">Reference proteome</keyword>
<reference evidence="2 3" key="1">
    <citation type="submission" date="2020-07" db="EMBL/GenBank/DDBJ databases">
        <title>Sequencing the genomes of 1000 actinobacteria strains.</title>
        <authorList>
            <person name="Klenk H.-P."/>
        </authorList>
    </citation>
    <scope>NUCLEOTIDE SEQUENCE [LARGE SCALE GENOMIC DNA]</scope>
    <source>
        <strain evidence="2 3">DSM 21349</strain>
    </source>
</reference>
<evidence type="ECO:0000256" key="1">
    <source>
        <dbReference type="SAM" id="MobiDB-lite"/>
    </source>
</evidence>